<dbReference type="RefSeq" id="WP_161088991.1">
    <property type="nucleotide sequence ID" value="NZ_WWCV01000007.1"/>
</dbReference>
<sequence>MRQTAKMAGQDIKIARWAMKFRHRREAVIFSSKRGASQASTNAWAKSGVMMRANLDGNAAHVTMTITPGHGAQMVYRGANGNASTQIGSTMACTAPYWVRLTRVRAGFTGFISPDGVNWRQMGTVKPATGASVPGREGPVRLACVVIFDTFQYAISDAA</sequence>
<comment type="caution">
    <text evidence="1">The sequence shown here is derived from an EMBL/GenBank/DDBJ whole genome shotgun (WGS) entry which is preliminary data.</text>
</comment>
<protein>
    <submittedName>
        <fullName evidence="1">Uncharacterized protein</fullName>
    </submittedName>
</protein>
<dbReference type="EMBL" id="WWCV01000007">
    <property type="protein sequence ID" value="MYN16260.1"/>
    <property type="molecule type" value="Genomic_DNA"/>
</dbReference>
<organism evidence="1 2">
    <name type="scientific">Duganella vulcania</name>
    <dbReference type="NCBI Taxonomy" id="2692166"/>
    <lineage>
        <taxon>Bacteria</taxon>
        <taxon>Pseudomonadati</taxon>
        <taxon>Pseudomonadota</taxon>
        <taxon>Betaproteobacteria</taxon>
        <taxon>Burkholderiales</taxon>
        <taxon>Oxalobacteraceae</taxon>
        <taxon>Telluria group</taxon>
        <taxon>Duganella</taxon>
    </lineage>
</organism>
<dbReference type="Proteomes" id="UP000484875">
    <property type="component" value="Unassembled WGS sequence"/>
</dbReference>
<gene>
    <name evidence="1" type="ORF">GTP81_05805</name>
</gene>
<keyword evidence="2" id="KW-1185">Reference proteome</keyword>
<reference evidence="1 2" key="1">
    <citation type="submission" date="2019-12" db="EMBL/GenBank/DDBJ databases">
        <title>Novel species isolated from a subtropical stream in China.</title>
        <authorList>
            <person name="Lu H."/>
        </authorList>
    </citation>
    <scope>NUCLEOTIDE SEQUENCE [LARGE SCALE GENOMIC DNA]</scope>
    <source>
        <strain evidence="1 2">FT107W</strain>
    </source>
</reference>
<dbReference type="Gene3D" id="2.60.120.200">
    <property type="match status" value="1"/>
</dbReference>
<evidence type="ECO:0000313" key="2">
    <source>
        <dbReference type="Proteomes" id="UP000484875"/>
    </source>
</evidence>
<name>A0A845HBQ4_9BURK</name>
<dbReference type="AlphaFoldDB" id="A0A845HBQ4"/>
<proteinExistence type="predicted"/>
<evidence type="ECO:0000313" key="1">
    <source>
        <dbReference type="EMBL" id="MYN16260.1"/>
    </source>
</evidence>
<accession>A0A845HBQ4</accession>